<dbReference type="GO" id="GO:0005524">
    <property type="term" value="F:ATP binding"/>
    <property type="evidence" value="ECO:0007669"/>
    <property type="project" value="UniProtKB-KW"/>
</dbReference>
<dbReference type="PRINTS" id="PR00988">
    <property type="entry name" value="URIDINKINASE"/>
</dbReference>
<dbReference type="GO" id="GO:0005737">
    <property type="term" value="C:cytoplasm"/>
    <property type="evidence" value="ECO:0007669"/>
    <property type="project" value="UniProtKB-SubCell"/>
</dbReference>
<keyword evidence="8" id="KW-1185">Reference proteome</keyword>
<dbReference type="NCBIfam" id="NF004018">
    <property type="entry name" value="PRK05480.1"/>
    <property type="match status" value="1"/>
</dbReference>
<comment type="subcellular location">
    <subcellularLocation>
        <location evidence="5">Cytoplasm</location>
    </subcellularLocation>
</comment>
<evidence type="ECO:0000256" key="1">
    <source>
        <dbReference type="ARBA" id="ARBA00004690"/>
    </source>
</evidence>
<evidence type="ECO:0000256" key="3">
    <source>
        <dbReference type="ARBA" id="ARBA00022741"/>
    </source>
</evidence>
<evidence type="ECO:0000256" key="5">
    <source>
        <dbReference type="RuleBase" id="RU003825"/>
    </source>
</evidence>
<evidence type="ECO:0000256" key="2">
    <source>
        <dbReference type="ARBA" id="ARBA00022679"/>
    </source>
</evidence>
<keyword evidence="4 5" id="KW-0418">Kinase</keyword>
<dbReference type="InterPro" id="IPR000764">
    <property type="entry name" value="Uridine_kinase-like"/>
</dbReference>
<dbReference type="Gene3D" id="3.40.50.300">
    <property type="entry name" value="P-loop containing nucleotide triphosphate hydrolases"/>
    <property type="match status" value="1"/>
</dbReference>
<comment type="pathway">
    <text evidence="5">Pyrimidine metabolism; CTP biosynthesis via salvage pathway; CTP from cytidine: step 1/3.</text>
</comment>
<dbReference type="GO" id="GO:0004849">
    <property type="term" value="F:uridine kinase activity"/>
    <property type="evidence" value="ECO:0007669"/>
    <property type="project" value="UniProtKB-EC"/>
</dbReference>
<sequence length="201" mass="22771">MIIIGIAGGTGSGKTTVVQKIAGQFSTDEVAVLSQDSYYKDNSHLPLEERQLLNFDHPDSIEFSLLSRHIEQLKKGQSVDEPHYSYLTCTRTDQTTTIQPKPVLIIEGILILANASLRKLLDIKVFVDCDSDLRLARVIRRDIVERGRDVQETLKRYEETVRPSHLQFIEPTKRFADLIVPEGGNNEVAIRILTNFIKQIL</sequence>
<keyword evidence="2 5" id="KW-0808">Transferase</keyword>
<accession>A0A2T5C599</accession>
<comment type="similarity">
    <text evidence="5">Belongs to the uridine kinase family.</text>
</comment>
<reference evidence="7 8" key="1">
    <citation type="submission" date="2018-04" db="EMBL/GenBank/DDBJ databases">
        <title>Genomic Encyclopedia of Archaeal and Bacterial Type Strains, Phase II (KMG-II): from individual species to whole genera.</title>
        <authorList>
            <person name="Goeker M."/>
        </authorList>
    </citation>
    <scope>NUCLEOTIDE SEQUENCE [LARGE SCALE GENOMIC DNA]</scope>
    <source>
        <strain evidence="7 8">DSM 28823</strain>
    </source>
</reference>
<dbReference type="UniPathway" id="UPA00574">
    <property type="reaction ID" value="UER00637"/>
</dbReference>
<dbReference type="GO" id="GO:0043771">
    <property type="term" value="F:cytidine kinase activity"/>
    <property type="evidence" value="ECO:0007669"/>
    <property type="project" value="RHEA"/>
</dbReference>
<evidence type="ECO:0000256" key="4">
    <source>
        <dbReference type="ARBA" id="ARBA00022777"/>
    </source>
</evidence>
<comment type="catalytic activity">
    <reaction evidence="5">
        <text>cytidine + ATP = CMP + ADP + H(+)</text>
        <dbReference type="Rhea" id="RHEA:24674"/>
        <dbReference type="ChEBI" id="CHEBI:15378"/>
        <dbReference type="ChEBI" id="CHEBI:17562"/>
        <dbReference type="ChEBI" id="CHEBI:30616"/>
        <dbReference type="ChEBI" id="CHEBI:60377"/>
        <dbReference type="ChEBI" id="CHEBI:456216"/>
        <dbReference type="EC" id="2.7.1.48"/>
    </reaction>
</comment>
<organism evidence="7 8">
    <name type="scientific">Mangrovibacterium marinum</name>
    <dbReference type="NCBI Taxonomy" id="1639118"/>
    <lineage>
        <taxon>Bacteria</taxon>
        <taxon>Pseudomonadati</taxon>
        <taxon>Bacteroidota</taxon>
        <taxon>Bacteroidia</taxon>
        <taxon>Marinilabiliales</taxon>
        <taxon>Prolixibacteraceae</taxon>
        <taxon>Mangrovibacterium</taxon>
    </lineage>
</organism>
<dbReference type="EC" id="2.7.1.48" evidence="5"/>
<name>A0A2T5C599_9BACT</name>
<dbReference type="Proteomes" id="UP000243525">
    <property type="component" value="Unassembled WGS sequence"/>
</dbReference>
<protein>
    <recommendedName>
        <fullName evidence="5">Uridine kinase</fullName>
        <ecNumber evidence="5">2.7.1.48</ecNumber>
    </recommendedName>
</protein>
<dbReference type="EMBL" id="QAAD01000002">
    <property type="protein sequence ID" value="PTN10086.1"/>
    <property type="molecule type" value="Genomic_DNA"/>
</dbReference>
<keyword evidence="5" id="KW-0067">ATP-binding</keyword>
<evidence type="ECO:0000259" key="6">
    <source>
        <dbReference type="Pfam" id="PF00485"/>
    </source>
</evidence>
<comment type="catalytic activity">
    <reaction evidence="5">
        <text>uridine + ATP = UMP + ADP + H(+)</text>
        <dbReference type="Rhea" id="RHEA:16825"/>
        <dbReference type="ChEBI" id="CHEBI:15378"/>
        <dbReference type="ChEBI" id="CHEBI:16704"/>
        <dbReference type="ChEBI" id="CHEBI:30616"/>
        <dbReference type="ChEBI" id="CHEBI:57865"/>
        <dbReference type="ChEBI" id="CHEBI:456216"/>
        <dbReference type="EC" id="2.7.1.48"/>
    </reaction>
</comment>
<dbReference type="InterPro" id="IPR027417">
    <property type="entry name" value="P-loop_NTPase"/>
</dbReference>
<dbReference type="UniPathway" id="UPA00579">
    <property type="reaction ID" value="UER00640"/>
</dbReference>
<comment type="pathway">
    <text evidence="1 5">Pyrimidine metabolism; UMP biosynthesis via salvage pathway; UMP from uridine: step 1/1.</text>
</comment>
<dbReference type="GO" id="GO:0044211">
    <property type="term" value="P:CTP salvage"/>
    <property type="evidence" value="ECO:0007669"/>
    <property type="project" value="UniProtKB-UniPathway"/>
</dbReference>
<comment type="caution">
    <text evidence="7">The sequence shown here is derived from an EMBL/GenBank/DDBJ whole genome shotgun (WGS) entry which is preliminary data.</text>
</comment>
<dbReference type="PANTHER" id="PTHR10285">
    <property type="entry name" value="URIDINE KINASE"/>
    <property type="match status" value="1"/>
</dbReference>
<dbReference type="Pfam" id="PF00485">
    <property type="entry name" value="PRK"/>
    <property type="match status" value="1"/>
</dbReference>
<dbReference type="GO" id="GO:0044206">
    <property type="term" value="P:UMP salvage"/>
    <property type="evidence" value="ECO:0007669"/>
    <property type="project" value="UniProtKB-UniPathway"/>
</dbReference>
<keyword evidence="3 5" id="KW-0547">Nucleotide-binding</keyword>
<proteinExistence type="inferred from homology"/>
<dbReference type="OrthoDB" id="9777642at2"/>
<dbReference type="CDD" id="cd02023">
    <property type="entry name" value="UMPK"/>
    <property type="match status" value="1"/>
</dbReference>
<keyword evidence="5" id="KW-0963">Cytoplasm</keyword>
<feature type="domain" description="Phosphoribulokinase/uridine kinase" evidence="6">
    <location>
        <begin position="3"/>
        <end position="188"/>
    </location>
</feature>
<dbReference type="NCBIfam" id="TIGR00235">
    <property type="entry name" value="udk"/>
    <property type="match status" value="1"/>
</dbReference>
<dbReference type="AlphaFoldDB" id="A0A2T5C599"/>
<dbReference type="RefSeq" id="WP_107820878.1">
    <property type="nucleotide sequence ID" value="NZ_QAAD01000002.1"/>
</dbReference>
<dbReference type="SUPFAM" id="SSF52540">
    <property type="entry name" value="P-loop containing nucleoside triphosphate hydrolases"/>
    <property type="match status" value="1"/>
</dbReference>
<evidence type="ECO:0000313" key="8">
    <source>
        <dbReference type="Proteomes" id="UP000243525"/>
    </source>
</evidence>
<evidence type="ECO:0000313" key="7">
    <source>
        <dbReference type="EMBL" id="PTN10086.1"/>
    </source>
</evidence>
<dbReference type="InterPro" id="IPR006083">
    <property type="entry name" value="PRK/URK"/>
</dbReference>
<gene>
    <name evidence="7" type="ORF">C8N47_10269</name>
</gene>